<evidence type="ECO:0000313" key="2">
    <source>
        <dbReference type="EMBL" id="OJG15723.1"/>
    </source>
</evidence>
<sequence>MKHLLRKEIKMTYSTSEGLFVILITLVGMGILLALTRKTPWHKMDIFLLILTGIFYLLDTVWWWFDLHFYWSDIYFTFGKHREQLTIFFILAGISFGILMVLRLKRKTRQH</sequence>
<keyword evidence="1" id="KW-0472">Membrane</keyword>
<comment type="caution">
    <text evidence="2">The sequence shown here is derived from an EMBL/GenBank/DDBJ whole genome shotgun (WGS) entry which is preliminary data.</text>
</comment>
<dbReference type="EMBL" id="JXKG01000005">
    <property type="protein sequence ID" value="OJG15723.1"/>
    <property type="molecule type" value="Genomic_DNA"/>
</dbReference>
<name>A0A1L8R7K0_9ENTE</name>
<organism evidence="2 3">
    <name type="scientific">Enterococcus canintestini</name>
    <dbReference type="NCBI Taxonomy" id="317010"/>
    <lineage>
        <taxon>Bacteria</taxon>
        <taxon>Bacillati</taxon>
        <taxon>Bacillota</taxon>
        <taxon>Bacilli</taxon>
        <taxon>Lactobacillales</taxon>
        <taxon>Enterococcaceae</taxon>
        <taxon>Enterococcus</taxon>
    </lineage>
</organism>
<dbReference type="Proteomes" id="UP000182835">
    <property type="component" value="Unassembled WGS sequence"/>
</dbReference>
<protein>
    <submittedName>
        <fullName evidence="2">Uncharacterized protein</fullName>
    </submittedName>
</protein>
<gene>
    <name evidence="2" type="ORF">RU96_GL002028</name>
</gene>
<feature type="transmembrane region" description="Helical" evidence="1">
    <location>
        <begin position="47"/>
        <end position="65"/>
    </location>
</feature>
<keyword evidence="1" id="KW-0812">Transmembrane</keyword>
<keyword evidence="1" id="KW-1133">Transmembrane helix</keyword>
<evidence type="ECO:0000256" key="1">
    <source>
        <dbReference type="SAM" id="Phobius"/>
    </source>
</evidence>
<proteinExistence type="predicted"/>
<reference evidence="2 3" key="1">
    <citation type="submission" date="2014-12" db="EMBL/GenBank/DDBJ databases">
        <title>Draft genome sequences of 29 type strains of Enterococci.</title>
        <authorList>
            <person name="Zhong Z."/>
            <person name="Sun Z."/>
            <person name="Liu W."/>
            <person name="Zhang W."/>
            <person name="Zhang H."/>
        </authorList>
    </citation>
    <scope>NUCLEOTIDE SEQUENCE [LARGE SCALE GENOMIC DNA]</scope>
    <source>
        <strain evidence="2 3">DSM 21207</strain>
    </source>
</reference>
<dbReference type="AlphaFoldDB" id="A0A1L8R7K0"/>
<feature type="transmembrane region" description="Helical" evidence="1">
    <location>
        <begin position="18"/>
        <end position="35"/>
    </location>
</feature>
<accession>A0A1L8R7K0</accession>
<feature type="transmembrane region" description="Helical" evidence="1">
    <location>
        <begin position="85"/>
        <end position="104"/>
    </location>
</feature>
<evidence type="ECO:0000313" key="3">
    <source>
        <dbReference type="Proteomes" id="UP000182835"/>
    </source>
</evidence>